<dbReference type="EMBL" id="NGFO01000040">
    <property type="protein sequence ID" value="OUC76130.1"/>
    <property type="molecule type" value="Genomic_DNA"/>
</dbReference>
<feature type="transmembrane region" description="Helical" evidence="1">
    <location>
        <begin position="369"/>
        <end position="392"/>
    </location>
</feature>
<reference evidence="2 3" key="1">
    <citation type="submission" date="2017-05" db="EMBL/GenBank/DDBJ databases">
        <title>Biotechnological potential of actinobacteria isolated from South African environments.</title>
        <authorList>
            <person name="Le Roes-Hill M."/>
            <person name="Prins A."/>
            <person name="Durrell K.A."/>
        </authorList>
    </citation>
    <scope>NUCLEOTIDE SEQUENCE [LARGE SCALE GENOMIC DNA]</scope>
    <source>
        <strain evidence="2">BS2</strain>
    </source>
</reference>
<feature type="transmembrane region" description="Helical" evidence="1">
    <location>
        <begin position="297"/>
        <end position="317"/>
    </location>
</feature>
<organism evidence="2 3">
    <name type="scientific">Gordonia lacunae</name>
    <dbReference type="NCBI Taxonomy" id="417102"/>
    <lineage>
        <taxon>Bacteria</taxon>
        <taxon>Bacillati</taxon>
        <taxon>Actinomycetota</taxon>
        <taxon>Actinomycetes</taxon>
        <taxon>Mycobacteriales</taxon>
        <taxon>Gordoniaceae</taxon>
        <taxon>Gordonia</taxon>
    </lineage>
</organism>
<dbReference type="Proteomes" id="UP000194632">
    <property type="component" value="Unassembled WGS sequence"/>
</dbReference>
<gene>
    <name evidence="2" type="ORF">CA982_23425</name>
</gene>
<protein>
    <recommendedName>
        <fullName evidence="4">HTH cro/C1-type domain-containing protein</fullName>
    </recommendedName>
</protein>
<feature type="transmembrane region" description="Helical" evidence="1">
    <location>
        <begin position="270"/>
        <end position="290"/>
    </location>
</feature>
<feature type="transmembrane region" description="Helical" evidence="1">
    <location>
        <begin position="398"/>
        <end position="419"/>
    </location>
</feature>
<evidence type="ECO:0000256" key="1">
    <source>
        <dbReference type="SAM" id="Phobius"/>
    </source>
</evidence>
<sequence length="436" mass="46152">MSTDSDGHHTLIAWLRAVRQSAGEPSLRTIAANTAYSHTTVAKVLNGAMVPSWPVVRDIAVALDADVAHARRLWDGVASDGMDPPPDLDTSTPATPTSSWRVALAVWYLIAATAVSALAVMLAIDPDPGRTTAAADISALAFAVAAIIILATRAFWCRKNGHQSAATFFAIMTAAISGWLVGHVLWAFARTVRDEPVPLGHLHDVAYLWMPLFATVALWRSSRALGVGRPMGRIDNAATLLCMFCGIYLAALTLLTALGDGHADAWTNVYALRPSADILLAMLAFAPIVYGRRLTSSAVLSAAFLAAATSDTGYMILRADPDIEALPSASAVGHILFLALISTFALLARPVQEPFRSPRPISGLPMHPTTIASAVAAISLLVAVTCALWIRFHTEGPIQATATVLVVVAAAAFGLSYVARSFLEHAPLAERSPEVR</sequence>
<evidence type="ECO:0008006" key="4">
    <source>
        <dbReference type="Google" id="ProtNLM"/>
    </source>
</evidence>
<evidence type="ECO:0000313" key="3">
    <source>
        <dbReference type="Proteomes" id="UP000194632"/>
    </source>
</evidence>
<feature type="transmembrane region" description="Helical" evidence="1">
    <location>
        <begin position="102"/>
        <end position="124"/>
    </location>
</feature>
<feature type="transmembrane region" description="Helical" evidence="1">
    <location>
        <begin position="240"/>
        <end position="258"/>
    </location>
</feature>
<name>A0A243Q6M0_9ACTN</name>
<keyword evidence="1" id="KW-1133">Transmembrane helix</keyword>
<evidence type="ECO:0000313" key="2">
    <source>
        <dbReference type="EMBL" id="OUC76130.1"/>
    </source>
</evidence>
<comment type="caution">
    <text evidence="2">The sequence shown here is derived from an EMBL/GenBank/DDBJ whole genome shotgun (WGS) entry which is preliminary data.</text>
</comment>
<dbReference type="RefSeq" id="WP_086537540.1">
    <property type="nucleotide sequence ID" value="NZ_NGFO01000040.1"/>
</dbReference>
<keyword evidence="1" id="KW-0472">Membrane</keyword>
<keyword evidence="3" id="KW-1185">Reference proteome</keyword>
<dbReference type="AlphaFoldDB" id="A0A243Q6M0"/>
<proteinExistence type="predicted"/>
<feature type="transmembrane region" description="Helical" evidence="1">
    <location>
        <begin position="201"/>
        <end position="219"/>
    </location>
</feature>
<feature type="transmembrane region" description="Helical" evidence="1">
    <location>
        <begin position="136"/>
        <end position="156"/>
    </location>
</feature>
<dbReference type="Pfam" id="PF13560">
    <property type="entry name" value="HTH_31"/>
    <property type="match status" value="1"/>
</dbReference>
<feature type="transmembrane region" description="Helical" evidence="1">
    <location>
        <begin position="329"/>
        <end position="348"/>
    </location>
</feature>
<keyword evidence="1" id="KW-0812">Transmembrane</keyword>
<accession>A0A243Q6M0</accession>
<dbReference type="OrthoDB" id="4763557at2"/>
<feature type="transmembrane region" description="Helical" evidence="1">
    <location>
        <begin position="168"/>
        <end position="189"/>
    </location>
</feature>